<evidence type="ECO:0000256" key="1">
    <source>
        <dbReference type="SAM" id="MobiDB-lite"/>
    </source>
</evidence>
<proteinExistence type="predicted"/>
<dbReference type="Proteomes" id="UP000298390">
    <property type="component" value="Unassembled WGS sequence"/>
</dbReference>
<dbReference type="STRING" id="34475.A0A4Y9YQ77"/>
<evidence type="ECO:0000313" key="4">
    <source>
        <dbReference type="EMBL" id="TFY63199.1"/>
    </source>
</evidence>
<feature type="domain" description="DUF6589" evidence="3">
    <location>
        <begin position="393"/>
        <end position="790"/>
    </location>
</feature>
<feature type="transmembrane region" description="Helical" evidence="2">
    <location>
        <begin position="31"/>
        <end position="51"/>
    </location>
</feature>
<organism evidence="4 5">
    <name type="scientific">Rhodofomes roseus</name>
    <dbReference type="NCBI Taxonomy" id="34475"/>
    <lineage>
        <taxon>Eukaryota</taxon>
        <taxon>Fungi</taxon>
        <taxon>Dikarya</taxon>
        <taxon>Basidiomycota</taxon>
        <taxon>Agaricomycotina</taxon>
        <taxon>Agaricomycetes</taxon>
        <taxon>Polyporales</taxon>
        <taxon>Rhodofomes</taxon>
    </lineage>
</organism>
<dbReference type="AlphaFoldDB" id="A0A4Y9YQ77"/>
<feature type="region of interest" description="Disordered" evidence="1">
    <location>
        <begin position="814"/>
        <end position="838"/>
    </location>
</feature>
<evidence type="ECO:0000259" key="3">
    <source>
        <dbReference type="Pfam" id="PF20231"/>
    </source>
</evidence>
<keyword evidence="2" id="KW-0472">Membrane</keyword>
<feature type="compositionally biased region" description="Basic and acidic residues" evidence="1">
    <location>
        <begin position="233"/>
        <end position="242"/>
    </location>
</feature>
<protein>
    <recommendedName>
        <fullName evidence="3">DUF6589 domain-containing protein</fullName>
    </recommendedName>
</protein>
<name>A0A4Y9YQ77_9APHY</name>
<dbReference type="EMBL" id="SEKV01000138">
    <property type="protein sequence ID" value="TFY63199.1"/>
    <property type="molecule type" value="Genomic_DNA"/>
</dbReference>
<evidence type="ECO:0000313" key="5">
    <source>
        <dbReference type="Proteomes" id="UP000298390"/>
    </source>
</evidence>
<keyword evidence="2" id="KW-1133">Transmembrane helix</keyword>
<dbReference type="Pfam" id="PF20231">
    <property type="entry name" value="DUF6589"/>
    <property type="match status" value="1"/>
</dbReference>
<dbReference type="InterPro" id="IPR046496">
    <property type="entry name" value="DUF6589"/>
</dbReference>
<reference evidence="4 5" key="1">
    <citation type="submission" date="2019-01" db="EMBL/GenBank/DDBJ databases">
        <title>Genome sequencing of the rare red list fungi Fomitopsis rosea.</title>
        <authorList>
            <person name="Buettner E."/>
            <person name="Kellner H."/>
        </authorList>
    </citation>
    <scope>NUCLEOTIDE SEQUENCE [LARGE SCALE GENOMIC DNA]</scope>
    <source>
        <strain evidence="4 5">DSM 105464</strain>
    </source>
</reference>
<sequence>MAEVLKFDGTYWNTLLPPEQQPTSEIDKLHLIYSLIVFLGLSLSKVFAFAFTSNIKSIKERAGTFLAVRRKRGQKERFGPADLYGLWHANWPRCRQDLHERIVKPCMEKIAVTESDLIIGDRSLKVRLKKLTIADVRALLDPVAVAAKLRHMAPFTYGYLYAFATAPNKYRRDRARRHASGESDDLLAATEAEDRMAENIHRARKSRARDESDSDTDVGEGPEDEAIGGLDGRASDSDEDWRKEFPGFSRNPTLAIIATIMMLAFVRNRATNALSVPLGLFFSISGTSSRVLNVLSNIGLSISVTTIEKMKTRITQDAIRLAIELITSGVLFYIIFDNINLYLRKFQERLTNRASMIHATNSAVIALQGIDKDAMNLRAKLALRGKRVKAKFKHIRPTKEDGEHMKTAFACLVGEMLVRYTPGSKNWEGRHAMLQGFLDAKPQDRPLPAERTDARPFGVFDVNEGSKKGVIDVLKDMQERSTLTEAQWAEHVRLMQGDWLTARNLRKAKAERVDDVDTMERLEYVEETSALWHFALQASHMLMRVHFGNATMDRTSLAAHKGLLRRTWDVAKPNYAAAKALVRHSLIARLLHCVIVLKRFDGWKDLKTWRPTLDELRQLSKEIVERYTLSSTAVEAQSAGDDWLAHSIYFIRDALIFCEFEDGVANADAGRILRVMKYWAFAFEGAGQHNYARECVEVLVKWKYELPPGLRMALEKAWFVNRWGLPGRWIAADLYLEQLNFWVKRVYIASGNGVTIEYIMEKGSASVEAFRDLSHRVANWSGDPDHHRRHKEVTFIEDMRVLVEEMIKDKVHTISRHEARPVPAPPRKSKSKKKSDNAPRSAIIDVFDVGAQAWQNGKFRQYIKSTTFDPALGYPITPPSDKSQNTEASVLDNGTVFDNCEENVLLYDGYADLHGDEELDGLASAAGVGALGGGGEYDSGVEGI</sequence>
<feature type="compositionally biased region" description="Acidic residues" evidence="1">
    <location>
        <begin position="212"/>
        <end position="226"/>
    </location>
</feature>
<comment type="caution">
    <text evidence="4">The sequence shown here is derived from an EMBL/GenBank/DDBJ whole genome shotgun (WGS) entry which is preliminary data.</text>
</comment>
<evidence type="ECO:0000256" key="2">
    <source>
        <dbReference type="SAM" id="Phobius"/>
    </source>
</evidence>
<feature type="transmembrane region" description="Helical" evidence="2">
    <location>
        <begin position="319"/>
        <end position="336"/>
    </location>
</feature>
<gene>
    <name evidence="4" type="ORF">EVJ58_g3390</name>
</gene>
<keyword evidence="2" id="KW-0812">Transmembrane</keyword>
<feature type="region of interest" description="Disordered" evidence="1">
    <location>
        <begin position="199"/>
        <end position="242"/>
    </location>
</feature>
<accession>A0A4Y9YQ77</accession>